<evidence type="ECO:0000256" key="1">
    <source>
        <dbReference type="ARBA" id="ARBA00007569"/>
    </source>
</evidence>
<dbReference type="InterPro" id="IPR010218">
    <property type="entry name" value="NADH_DH_suC"/>
</dbReference>
<dbReference type="Proteomes" id="UP000199514">
    <property type="component" value="Unassembled WGS sequence"/>
</dbReference>
<protein>
    <recommendedName>
        <fullName evidence="3">NADH-quinone oxidoreductase subunit C</fullName>
        <ecNumber evidence="3">7.1.1.-</ecNumber>
    </recommendedName>
    <alternativeName>
        <fullName evidence="3">NADH dehydrogenase I subunit C</fullName>
    </alternativeName>
    <alternativeName>
        <fullName evidence="3">NDH-1 subunit C</fullName>
    </alternativeName>
</protein>
<keyword evidence="3" id="KW-1278">Translocase</keyword>
<accession>A0A1I1DGI4</accession>
<evidence type="ECO:0000259" key="4">
    <source>
        <dbReference type="Pfam" id="PF00329"/>
    </source>
</evidence>
<evidence type="ECO:0000313" key="6">
    <source>
        <dbReference type="Proteomes" id="UP000199514"/>
    </source>
</evidence>
<evidence type="ECO:0000256" key="3">
    <source>
        <dbReference type="HAMAP-Rule" id="MF_01357"/>
    </source>
</evidence>
<evidence type="ECO:0000256" key="2">
    <source>
        <dbReference type="ARBA" id="ARBA00022448"/>
    </source>
</evidence>
<keyword evidence="6" id="KW-1185">Reference proteome</keyword>
<dbReference type="AlphaFoldDB" id="A0A1I1DGI4"/>
<dbReference type="GO" id="GO:0048038">
    <property type="term" value="F:quinone binding"/>
    <property type="evidence" value="ECO:0007669"/>
    <property type="project" value="UniProtKB-KW"/>
</dbReference>
<dbReference type="HAMAP" id="MF_01357">
    <property type="entry name" value="NDH1_NuoC"/>
    <property type="match status" value="1"/>
</dbReference>
<dbReference type="GO" id="GO:0005886">
    <property type="term" value="C:plasma membrane"/>
    <property type="evidence" value="ECO:0007669"/>
    <property type="project" value="UniProtKB-SubCell"/>
</dbReference>
<dbReference type="InterPro" id="IPR037232">
    <property type="entry name" value="NADH_quin_OxRdtase_su_C/D-like"/>
</dbReference>
<dbReference type="InterPro" id="IPR001268">
    <property type="entry name" value="NADH_UbQ_OxRdtase_30kDa_su"/>
</dbReference>
<comment type="subunit">
    <text evidence="3">NDH-1 is composed of 14 different subunits. Subunits NuoB, C, D, E, F, and G constitute the peripheral sector of the complex.</text>
</comment>
<keyword evidence="3" id="KW-0472">Membrane</keyword>
<sequence length="166" mass="19626">MLTNQAVIEDIKQKFGDAIADVHEPYELLTFTTTRENIVALLEYLRDHQEFQYIFLTTMCGVHFPDRKGEELSVVYQLHSLVHNHRLRIKIFFPIEDAVVPTITGLWPAANWMEREAYDFFGIVFSGHPNLIRVLNMEDMDYFPLRKEYPVEDPMRRDKEDAMFGR</sequence>
<dbReference type="Gene3D" id="3.30.460.80">
    <property type="entry name" value="NADH:ubiquinone oxidoreductase, 30kDa subunit"/>
    <property type="match status" value="1"/>
</dbReference>
<dbReference type="SUPFAM" id="SSF143243">
    <property type="entry name" value="Nqo5-like"/>
    <property type="match status" value="1"/>
</dbReference>
<dbReference type="PANTHER" id="PTHR10884">
    <property type="entry name" value="NADH DEHYDROGENASE UBIQUINONE IRON-SULFUR PROTEIN 3"/>
    <property type="match status" value="1"/>
</dbReference>
<keyword evidence="3" id="KW-0874">Quinone</keyword>
<dbReference type="GO" id="GO:0008137">
    <property type="term" value="F:NADH dehydrogenase (ubiquinone) activity"/>
    <property type="evidence" value="ECO:0007669"/>
    <property type="project" value="InterPro"/>
</dbReference>
<feature type="domain" description="NADH:ubiquinone oxidoreductase 30kDa subunit" evidence="4">
    <location>
        <begin position="32"/>
        <end position="153"/>
    </location>
</feature>
<dbReference type="Pfam" id="PF00329">
    <property type="entry name" value="Complex1_30kDa"/>
    <property type="match status" value="1"/>
</dbReference>
<evidence type="ECO:0000313" key="5">
    <source>
        <dbReference type="EMBL" id="SFB73957.1"/>
    </source>
</evidence>
<proteinExistence type="inferred from homology"/>
<gene>
    <name evidence="3" type="primary">nuoC</name>
    <name evidence="5" type="ORF">SAMN05421780_101200</name>
</gene>
<comment type="subcellular location">
    <subcellularLocation>
        <location evidence="3">Cell membrane</location>
        <topology evidence="3">Peripheral membrane protein</topology>
        <orientation evidence="3">Cytoplasmic side</orientation>
    </subcellularLocation>
</comment>
<dbReference type="NCBIfam" id="TIGR01961">
    <property type="entry name" value="NuoC_fam"/>
    <property type="match status" value="1"/>
</dbReference>
<keyword evidence="3" id="KW-0520">NAD</keyword>
<dbReference type="OrthoDB" id="9803286at2"/>
<dbReference type="RefSeq" id="WP_091505910.1">
    <property type="nucleotide sequence ID" value="NZ_FOLE01000001.1"/>
</dbReference>
<comment type="function">
    <text evidence="3">NDH-1 shuttles electrons from NADH, via FMN and iron-sulfur (Fe-S) centers, to quinones in the respiratory chain. The immediate electron acceptor for the enzyme in this species is believed to be a menaquinone. Couples the redox reaction to proton translocation (for every two electrons transferred, four hydrogen ions are translocated across the cytoplasmic membrane), and thus conserves the redox energy in a proton gradient.</text>
</comment>
<keyword evidence="3" id="KW-1003">Cell membrane</keyword>
<keyword evidence="2 3" id="KW-0813">Transport</keyword>
<name>A0A1I1DGI4_9BACT</name>
<comment type="similarity">
    <text evidence="1 3">Belongs to the complex I 30 kDa subunit family.</text>
</comment>
<comment type="catalytic activity">
    <reaction evidence="3">
        <text>a quinone + NADH + 5 H(+)(in) = a quinol + NAD(+) + 4 H(+)(out)</text>
        <dbReference type="Rhea" id="RHEA:57888"/>
        <dbReference type="ChEBI" id="CHEBI:15378"/>
        <dbReference type="ChEBI" id="CHEBI:24646"/>
        <dbReference type="ChEBI" id="CHEBI:57540"/>
        <dbReference type="ChEBI" id="CHEBI:57945"/>
        <dbReference type="ChEBI" id="CHEBI:132124"/>
    </reaction>
</comment>
<dbReference type="PANTHER" id="PTHR10884:SF14">
    <property type="entry name" value="NADH DEHYDROGENASE [UBIQUINONE] IRON-SULFUR PROTEIN 3, MITOCHONDRIAL"/>
    <property type="match status" value="1"/>
</dbReference>
<dbReference type="EMBL" id="FOLE01000001">
    <property type="protein sequence ID" value="SFB73957.1"/>
    <property type="molecule type" value="Genomic_DNA"/>
</dbReference>
<dbReference type="EC" id="7.1.1.-" evidence="3"/>
<reference evidence="5 6" key="1">
    <citation type="submission" date="2016-10" db="EMBL/GenBank/DDBJ databases">
        <authorList>
            <person name="de Groot N.N."/>
        </authorList>
    </citation>
    <scope>NUCLEOTIDE SEQUENCE [LARGE SCALE GENOMIC DNA]</scope>
    <source>
        <strain evidence="5 6">DSM 6793</strain>
    </source>
</reference>
<organism evidence="5 6">
    <name type="scientific">Flexibacter flexilis DSM 6793</name>
    <dbReference type="NCBI Taxonomy" id="927664"/>
    <lineage>
        <taxon>Bacteria</taxon>
        <taxon>Pseudomonadati</taxon>
        <taxon>Bacteroidota</taxon>
        <taxon>Cytophagia</taxon>
        <taxon>Cytophagales</taxon>
        <taxon>Flexibacteraceae</taxon>
        <taxon>Flexibacter</taxon>
    </lineage>
</organism>
<dbReference type="STRING" id="927664.SAMN05421780_101200"/>
<dbReference type="GO" id="GO:0050136">
    <property type="term" value="F:NADH dehydrogenase (quinone) (non-electrogenic) activity"/>
    <property type="evidence" value="ECO:0007669"/>
    <property type="project" value="UniProtKB-UniRule"/>
</dbReference>